<dbReference type="EMBL" id="JACGCM010002180">
    <property type="protein sequence ID" value="KAF6143782.1"/>
    <property type="molecule type" value="Genomic_DNA"/>
</dbReference>
<dbReference type="Proteomes" id="UP000541444">
    <property type="component" value="Unassembled WGS sequence"/>
</dbReference>
<feature type="non-terminal residue" evidence="1">
    <location>
        <position position="76"/>
    </location>
</feature>
<dbReference type="AlphaFoldDB" id="A0A7J7LMJ9"/>
<name>A0A7J7LMJ9_9MAGN</name>
<gene>
    <name evidence="1" type="ORF">GIB67_016703</name>
</gene>
<evidence type="ECO:0000313" key="2">
    <source>
        <dbReference type="Proteomes" id="UP000541444"/>
    </source>
</evidence>
<sequence>KNEITERTNNLQSKLIESLAFFIPILSSSIFPLNAEEIICVFLENLITERPQQRSSLSNAAGLVALEYVTFHIRDY</sequence>
<accession>A0A7J7LMJ9</accession>
<organism evidence="1 2">
    <name type="scientific">Kingdonia uniflora</name>
    <dbReference type="NCBI Taxonomy" id="39325"/>
    <lineage>
        <taxon>Eukaryota</taxon>
        <taxon>Viridiplantae</taxon>
        <taxon>Streptophyta</taxon>
        <taxon>Embryophyta</taxon>
        <taxon>Tracheophyta</taxon>
        <taxon>Spermatophyta</taxon>
        <taxon>Magnoliopsida</taxon>
        <taxon>Ranunculales</taxon>
        <taxon>Circaeasteraceae</taxon>
        <taxon>Kingdonia</taxon>
    </lineage>
</organism>
<keyword evidence="2" id="KW-1185">Reference proteome</keyword>
<proteinExistence type="predicted"/>
<protein>
    <submittedName>
        <fullName evidence="1">Uncharacterized protein</fullName>
    </submittedName>
</protein>
<evidence type="ECO:0000313" key="1">
    <source>
        <dbReference type="EMBL" id="KAF6143782.1"/>
    </source>
</evidence>
<comment type="caution">
    <text evidence="1">The sequence shown here is derived from an EMBL/GenBank/DDBJ whole genome shotgun (WGS) entry which is preliminary data.</text>
</comment>
<reference evidence="1 2" key="1">
    <citation type="journal article" date="2020" name="IScience">
        <title>Genome Sequencing of the Endangered Kingdonia uniflora (Circaeasteraceae, Ranunculales) Reveals Potential Mechanisms of Evolutionary Specialization.</title>
        <authorList>
            <person name="Sun Y."/>
            <person name="Deng T."/>
            <person name="Zhang A."/>
            <person name="Moore M.J."/>
            <person name="Landis J.B."/>
            <person name="Lin N."/>
            <person name="Zhang H."/>
            <person name="Zhang X."/>
            <person name="Huang J."/>
            <person name="Zhang X."/>
            <person name="Sun H."/>
            <person name="Wang H."/>
        </authorList>
    </citation>
    <scope>NUCLEOTIDE SEQUENCE [LARGE SCALE GENOMIC DNA]</scope>
    <source>
        <strain evidence="1">TB1705</strain>
        <tissue evidence="1">Leaf</tissue>
    </source>
</reference>